<evidence type="ECO:0000256" key="4">
    <source>
        <dbReference type="ARBA" id="ARBA00022692"/>
    </source>
</evidence>
<evidence type="ECO:0000256" key="5">
    <source>
        <dbReference type="ARBA" id="ARBA00022989"/>
    </source>
</evidence>
<feature type="transmembrane region" description="Helical" evidence="7">
    <location>
        <begin position="85"/>
        <end position="103"/>
    </location>
</feature>
<dbReference type="EMBL" id="JAZEWV010000001">
    <property type="protein sequence ID" value="MEE4540365.1"/>
    <property type="molecule type" value="Genomic_DNA"/>
</dbReference>
<feature type="transmembrane region" description="Helical" evidence="7">
    <location>
        <begin position="199"/>
        <end position="217"/>
    </location>
</feature>
<organism evidence="8 9">
    <name type="scientific">Actinacidiphila polyblastidii</name>
    <dbReference type="NCBI Taxonomy" id="3110430"/>
    <lineage>
        <taxon>Bacteria</taxon>
        <taxon>Bacillati</taxon>
        <taxon>Actinomycetota</taxon>
        <taxon>Actinomycetes</taxon>
        <taxon>Kitasatosporales</taxon>
        <taxon>Streptomycetaceae</taxon>
        <taxon>Actinacidiphila</taxon>
    </lineage>
</organism>
<evidence type="ECO:0000313" key="8">
    <source>
        <dbReference type="EMBL" id="MEE4540365.1"/>
    </source>
</evidence>
<keyword evidence="9" id="KW-1185">Reference proteome</keyword>
<gene>
    <name evidence="8" type="ORF">V2S66_00090</name>
</gene>
<dbReference type="Proteomes" id="UP001344658">
    <property type="component" value="Unassembled WGS sequence"/>
</dbReference>
<feature type="transmembrane region" description="Helical" evidence="7">
    <location>
        <begin position="298"/>
        <end position="322"/>
    </location>
</feature>
<comment type="caution">
    <text evidence="8">The sequence shown here is derived from an EMBL/GenBank/DDBJ whole genome shotgun (WGS) entry which is preliminary data.</text>
</comment>
<feature type="transmembrane region" description="Helical" evidence="7">
    <location>
        <begin position="259"/>
        <end position="278"/>
    </location>
</feature>
<feature type="transmembrane region" description="Helical" evidence="7">
    <location>
        <begin position="6"/>
        <end position="29"/>
    </location>
</feature>
<keyword evidence="3" id="KW-1003">Cell membrane</keyword>
<keyword evidence="5 7" id="KW-1133">Transmembrane helix</keyword>
<comment type="subcellular location">
    <subcellularLocation>
        <location evidence="1">Cell membrane</location>
        <topology evidence="1">Multi-pass membrane protein</topology>
    </subcellularLocation>
</comment>
<name>A0ABU7P3I4_9ACTN</name>
<feature type="transmembrane region" description="Helical" evidence="7">
    <location>
        <begin position="161"/>
        <end position="187"/>
    </location>
</feature>
<keyword evidence="6 7" id="KW-0472">Membrane</keyword>
<dbReference type="PANTHER" id="PTHR43141:SF4">
    <property type="entry name" value="CYTOCHROME BD2 SUBUNIT II"/>
    <property type="match status" value="1"/>
</dbReference>
<evidence type="ECO:0000256" key="6">
    <source>
        <dbReference type="ARBA" id="ARBA00023136"/>
    </source>
</evidence>
<evidence type="ECO:0000256" key="7">
    <source>
        <dbReference type="SAM" id="Phobius"/>
    </source>
</evidence>
<reference evidence="8 9" key="1">
    <citation type="submission" date="2023-12" db="EMBL/GenBank/DDBJ databases">
        <title>Streptomyces sp. V4-01.</title>
        <authorList>
            <person name="Somphong A."/>
            <person name="Phongsopitanun W."/>
        </authorList>
    </citation>
    <scope>NUCLEOTIDE SEQUENCE [LARGE SCALE GENOMIC DNA]</scope>
    <source>
        <strain evidence="8 9">V4-01</strain>
    </source>
</reference>
<feature type="transmembrane region" description="Helical" evidence="7">
    <location>
        <begin position="115"/>
        <end position="141"/>
    </location>
</feature>
<dbReference type="PANTHER" id="PTHR43141">
    <property type="entry name" value="CYTOCHROME BD2 SUBUNIT II"/>
    <property type="match status" value="1"/>
</dbReference>
<keyword evidence="4 7" id="KW-0812">Transmembrane</keyword>
<evidence type="ECO:0000256" key="2">
    <source>
        <dbReference type="ARBA" id="ARBA00007543"/>
    </source>
</evidence>
<accession>A0ABU7P3I4</accession>
<feature type="transmembrane region" description="Helical" evidence="7">
    <location>
        <begin position="232"/>
        <end position="252"/>
    </location>
</feature>
<proteinExistence type="inferred from homology"/>
<sequence length="339" mass="35115">MPELVAAFLFIGVVAYSLFGGADFGAGFWDLTAGGAARGRAPRHLVDVSLSPIWEANHTWLIYCLVMLWSGFPAAFAAITTTLYFPLGIAALGIVLRGAGFAFRHASISTAHQRFFGAAFALSSLLTPYCFGSIAGGIASGRVPSGGNGDAVTSWLNPTSALGGVLAVLVCAYLAAVYLCVAAARLPDPALERYFRDRALAAALVTGAVSIAGIFVLRSDAHRLFDELDYRALPLVIVAALAGAATIVLMVLRKDSTAWLREGAGAAVALVVLGWGVAQYPYLLGTHLSIDDAAAPDATLWVQVGVAVAAGVLILPSLVVLFRLAGRGRLAAPADQTSG</sequence>
<dbReference type="RefSeq" id="WP_330792017.1">
    <property type="nucleotide sequence ID" value="NZ_JAZEWV010000001.1"/>
</dbReference>
<dbReference type="InterPro" id="IPR003317">
    <property type="entry name" value="Cyt-d_oxidase_su2"/>
</dbReference>
<evidence type="ECO:0000313" key="9">
    <source>
        <dbReference type="Proteomes" id="UP001344658"/>
    </source>
</evidence>
<evidence type="ECO:0000256" key="3">
    <source>
        <dbReference type="ARBA" id="ARBA00022475"/>
    </source>
</evidence>
<comment type="similarity">
    <text evidence="2">Belongs to the cytochrome ubiquinol oxidase subunit 2 family.</text>
</comment>
<evidence type="ECO:0000256" key="1">
    <source>
        <dbReference type="ARBA" id="ARBA00004651"/>
    </source>
</evidence>
<protein>
    <submittedName>
        <fullName evidence="8">Cytochrome d ubiquinol oxidase subunit II</fullName>
    </submittedName>
</protein>
<dbReference type="Pfam" id="PF02322">
    <property type="entry name" value="Cyt_bd_oxida_II"/>
    <property type="match status" value="1"/>
</dbReference>